<feature type="transmembrane region" description="Helical" evidence="9">
    <location>
        <begin position="333"/>
        <end position="353"/>
    </location>
</feature>
<keyword evidence="4" id="KW-1003">Cell membrane</keyword>
<keyword evidence="3" id="KW-0813">Transport</keyword>
<keyword evidence="7 9" id="KW-0472">Membrane</keyword>
<dbReference type="AlphaFoldDB" id="A0A1I4B273"/>
<feature type="transmembrane region" description="Helical" evidence="9">
    <location>
        <begin position="154"/>
        <end position="174"/>
    </location>
</feature>
<evidence type="ECO:0000256" key="9">
    <source>
        <dbReference type="SAM" id="Phobius"/>
    </source>
</evidence>
<evidence type="ECO:0000256" key="5">
    <source>
        <dbReference type="ARBA" id="ARBA00022692"/>
    </source>
</evidence>
<comment type="subcellular location">
    <subcellularLocation>
        <location evidence="1">Cell membrane</location>
        <topology evidence="1">Multi-pass membrane protein</topology>
    </subcellularLocation>
</comment>
<evidence type="ECO:0000256" key="2">
    <source>
        <dbReference type="ARBA" id="ARBA00007935"/>
    </source>
</evidence>
<feature type="transmembrane region" description="Helical" evidence="9">
    <location>
        <begin position="67"/>
        <end position="88"/>
    </location>
</feature>
<dbReference type="EMBL" id="FOSG01000007">
    <property type="protein sequence ID" value="SFK62171.1"/>
    <property type="molecule type" value="Genomic_DNA"/>
</dbReference>
<proteinExistence type="inferred from homology"/>
<dbReference type="InterPro" id="IPR000522">
    <property type="entry name" value="ABC_transptr_permease_BtuC"/>
</dbReference>
<evidence type="ECO:0000313" key="10">
    <source>
        <dbReference type="EMBL" id="SFK62171.1"/>
    </source>
</evidence>
<dbReference type="SUPFAM" id="SSF81345">
    <property type="entry name" value="ABC transporter involved in vitamin B12 uptake, BtuC"/>
    <property type="match status" value="1"/>
</dbReference>
<evidence type="ECO:0000256" key="4">
    <source>
        <dbReference type="ARBA" id="ARBA00022475"/>
    </source>
</evidence>
<evidence type="ECO:0000256" key="6">
    <source>
        <dbReference type="ARBA" id="ARBA00022989"/>
    </source>
</evidence>
<keyword evidence="11" id="KW-1185">Reference proteome</keyword>
<feature type="compositionally biased region" description="Low complexity" evidence="8">
    <location>
        <begin position="9"/>
        <end position="21"/>
    </location>
</feature>
<feature type="transmembrane region" description="Helical" evidence="9">
    <location>
        <begin position="365"/>
        <end position="382"/>
    </location>
</feature>
<evidence type="ECO:0000313" key="11">
    <source>
        <dbReference type="Proteomes" id="UP000198928"/>
    </source>
</evidence>
<keyword evidence="6 9" id="KW-1133">Transmembrane helix</keyword>
<feature type="transmembrane region" description="Helical" evidence="9">
    <location>
        <begin position="180"/>
        <end position="198"/>
    </location>
</feature>
<keyword evidence="5 9" id="KW-0812">Transmembrane</keyword>
<name>A0A1I4B273_9ACTN</name>
<dbReference type="PANTHER" id="PTHR30472:SF24">
    <property type="entry name" value="FERRIC ENTEROBACTIN TRANSPORT SYSTEM PERMEASE PROTEIN FEPG"/>
    <property type="match status" value="1"/>
</dbReference>
<dbReference type="PANTHER" id="PTHR30472">
    <property type="entry name" value="FERRIC ENTEROBACTIN TRANSPORT SYSTEM PERMEASE PROTEIN"/>
    <property type="match status" value="1"/>
</dbReference>
<comment type="similarity">
    <text evidence="2">Belongs to the binding-protein-dependent transport system permease family. FecCD subfamily.</text>
</comment>
<dbReference type="Pfam" id="PF01032">
    <property type="entry name" value="FecCD"/>
    <property type="match status" value="1"/>
</dbReference>
<evidence type="ECO:0000256" key="8">
    <source>
        <dbReference type="SAM" id="MobiDB-lite"/>
    </source>
</evidence>
<feature type="compositionally biased region" description="Pro residues" evidence="8">
    <location>
        <begin position="22"/>
        <end position="31"/>
    </location>
</feature>
<organism evidence="10 11">
    <name type="scientific">Streptomyces pini</name>
    <dbReference type="NCBI Taxonomy" id="1520580"/>
    <lineage>
        <taxon>Bacteria</taxon>
        <taxon>Bacillati</taxon>
        <taxon>Actinomycetota</taxon>
        <taxon>Actinomycetes</taxon>
        <taxon>Kitasatosporales</taxon>
        <taxon>Streptomycetaceae</taxon>
        <taxon>Streptomyces</taxon>
    </lineage>
</organism>
<reference evidence="11" key="1">
    <citation type="submission" date="2016-10" db="EMBL/GenBank/DDBJ databases">
        <authorList>
            <person name="Varghese N."/>
            <person name="Submissions S."/>
        </authorList>
    </citation>
    <scope>NUCLEOTIDE SEQUENCE [LARGE SCALE GENOMIC DNA]</scope>
    <source>
        <strain evidence="11">PL19</strain>
    </source>
</reference>
<accession>A0A1I4B273</accession>
<dbReference type="GO" id="GO:0033214">
    <property type="term" value="P:siderophore-iron import into cell"/>
    <property type="evidence" value="ECO:0007669"/>
    <property type="project" value="TreeGrafter"/>
</dbReference>
<feature type="transmembrane region" description="Helical" evidence="9">
    <location>
        <begin position="205"/>
        <end position="224"/>
    </location>
</feature>
<feature type="transmembrane region" description="Helical" evidence="9">
    <location>
        <begin position="294"/>
        <end position="321"/>
    </location>
</feature>
<protein>
    <submittedName>
        <fullName evidence="10">Iron complex transport system permease protein</fullName>
    </submittedName>
</protein>
<sequence length="390" mass="38324">MKTPLEPRSGASAGDGPAGALVPPPVPPPRGPGRVREAGTTAVDAAPPGTFRLAAGGLSLLVPRRPLLAGVLLATVLVAVGAVGLSVGEIAVAPLDALRAAVLGEGSPRDLLVVEELRMPRVEAGIAVGAALGAAGCLMQTLSGNRLATPDTVGLNNGATAFAVAGIVAVPTGLLPSATALVGAATAAALTLALSGGAGQRGYRFLVVGLGVGAVFGAVTNLILSRAEIDAANAAFAWTVGTLNGRSQTAVTVLEAGLLVCLPPAVVLGHRLGALRFSDAVATSLGVRVRPVRAAVLLTSVVCAGLAVAVAGPLGMIALAAPEAARRLTGPGPVPVVTSALAGAVLTLLADLVGRTAMAPLEIPVGLVTAVVGGPYLLWLLLTTRTRRTP</sequence>
<evidence type="ECO:0000256" key="3">
    <source>
        <dbReference type="ARBA" id="ARBA00022448"/>
    </source>
</evidence>
<dbReference type="InterPro" id="IPR037294">
    <property type="entry name" value="ABC_BtuC-like"/>
</dbReference>
<gene>
    <name evidence="10" type="ORF">SAMN05192584_107200</name>
</gene>
<dbReference type="GO" id="GO:0005886">
    <property type="term" value="C:plasma membrane"/>
    <property type="evidence" value="ECO:0007669"/>
    <property type="project" value="UniProtKB-SubCell"/>
</dbReference>
<feature type="region of interest" description="Disordered" evidence="8">
    <location>
        <begin position="1"/>
        <end position="37"/>
    </location>
</feature>
<evidence type="ECO:0000256" key="1">
    <source>
        <dbReference type="ARBA" id="ARBA00004651"/>
    </source>
</evidence>
<dbReference type="Gene3D" id="1.10.3470.10">
    <property type="entry name" value="ABC transporter involved in vitamin B12 uptake, BtuC"/>
    <property type="match status" value="1"/>
</dbReference>
<dbReference type="CDD" id="cd06550">
    <property type="entry name" value="TM_ABC_iron-siderophores_like"/>
    <property type="match status" value="1"/>
</dbReference>
<dbReference type="GO" id="GO:0022857">
    <property type="term" value="F:transmembrane transporter activity"/>
    <property type="evidence" value="ECO:0007669"/>
    <property type="project" value="InterPro"/>
</dbReference>
<dbReference type="Proteomes" id="UP000198928">
    <property type="component" value="Unassembled WGS sequence"/>
</dbReference>
<evidence type="ECO:0000256" key="7">
    <source>
        <dbReference type="ARBA" id="ARBA00023136"/>
    </source>
</evidence>